<dbReference type="GO" id="GO:0003723">
    <property type="term" value="F:RNA binding"/>
    <property type="evidence" value="ECO:0000318"/>
    <property type="project" value="GO_Central"/>
</dbReference>
<dbReference type="SUPFAM" id="SSF50249">
    <property type="entry name" value="Nucleic acid-binding proteins"/>
    <property type="match status" value="1"/>
</dbReference>
<dbReference type="Gene3D" id="3.30.1370.10">
    <property type="entry name" value="K Homology domain, type 1"/>
    <property type="match status" value="1"/>
</dbReference>
<dbReference type="GO" id="GO:0071034">
    <property type="term" value="P:CUT catabolic process"/>
    <property type="evidence" value="ECO:0000318"/>
    <property type="project" value="GO_Central"/>
</dbReference>
<keyword evidence="4" id="KW-0963">Cytoplasm</keyword>
<evidence type="ECO:0000256" key="6">
    <source>
        <dbReference type="ARBA" id="ARBA00022835"/>
    </source>
</evidence>
<dbReference type="EMBL" id="KZ772705">
    <property type="protein sequence ID" value="PTQ41590.1"/>
    <property type="molecule type" value="Genomic_DNA"/>
</dbReference>
<gene>
    <name evidence="12" type="ORF">MARPO_0033s0011</name>
</gene>
<dbReference type="InterPro" id="IPR026699">
    <property type="entry name" value="Exosome_RNA_bind1/RRP40/RRP4"/>
</dbReference>
<dbReference type="Pfam" id="PF18311">
    <property type="entry name" value="Rrp40_N"/>
    <property type="match status" value="1"/>
</dbReference>
<name>A0A2R6X661_MARPO</name>
<dbReference type="SUPFAM" id="SSF54791">
    <property type="entry name" value="Eukaryotic type KH-domain (KH-domain type I)"/>
    <property type="match status" value="1"/>
</dbReference>
<dbReference type="Gramene" id="Mp1g16490.1">
    <property type="protein sequence ID" value="Mp1g16490.1.cds"/>
    <property type="gene ID" value="Mp1g16490"/>
</dbReference>
<dbReference type="OMA" id="SYMAFPN"/>
<dbReference type="GO" id="GO:0000467">
    <property type="term" value="P:exonucleolytic trimming to generate mature 3'-end of 5.8S rRNA from tricistronic rRNA transcript (SSU-rRNA, 5.8S rRNA, LSU-rRNA)"/>
    <property type="evidence" value="ECO:0000318"/>
    <property type="project" value="GO_Central"/>
</dbReference>
<dbReference type="FunFam" id="2.40.50.100:FF:000054">
    <property type="entry name" value="Exosome complex exonuclease RRP40"/>
    <property type="match status" value="1"/>
</dbReference>
<evidence type="ECO:0000256" key="2">
    <source>
        <dbReference type="ARBA" id="ARBA00004604"/>
    </source>
</evidence>
<dbReference type="InterPro" id="IPR036612">
    <property type="entry name" value="KH_dom_type_1_sf"/>
</dbReference>
<dbReference type="AlphaFoldDB" id="A0A2R6X661"/>
<dbReference type="SUPFAM" id="SSF110324">
    <property type="entry name" value="Ribosomal L27 protein-like"/>
    <property type="match status" value="1"/>
</dbReference>
<dbReference type="OrthoDB" id="340500at2759"/>
<sequence length="242" mass="26197">MEVQERVQAAALSPLLNQIVAPGDVVLDLTKAGKVVRLGGGLRQDGDSIVVTRAGRLRHTKPNKYWVEGSQKRYVPNLEDGVIGIVTDRRFEAFSLDIGAPTFATLPILAFEGATRRNAPNLQPGAAVYARVVKCHRDVQPELSCMDVSNKSSGFGPLKNGYIFDCSTGLARSLLSKPMCPVLEALGKRLSYEIAVGLNGRVWVNAEEPSTIVAVSNAILAAEFLTPAQQHIMVARIMETMQ</sequence>
<comment type="similarity">
    <text evidence="3">Belongs to the RRP40 family.</text>
</comment>
<evidence type="ECO:0000256" key="3">
    <source>
        <dbReference type="ARBA" id="ARBA00007841"/>
    </source>
</evidence>
<dbReference type="GO" id="GO:0005730">
    <property type="term" value="C:nucleolus"/>
    <property type="evidence" value="ECO:0007669"/>
    <property type="project" value="UniProtKB-SubCell"/>
</dbReference>
<dbReference type="InterPro" id="IPR049469">
    <property type="entry name" value="RRP40_KH-I"/>
</dbReference>
<dbReference type="Pfam" id="PF15985">
    <property type="entry name" value="KH_6"/>
    <property type="match status" value="1"/>
</dbReference>
<dbReference type="FunFam" id="3.30.1370.10:FF:000038">
    <property type="entry name" value="exosome complex component RRP40"/>
    <property type="match status" value="1"/>
</dbReference>
<dbReference type="Gene3D" id="2.40.50.140">
    <property type="entry name" value="Nucleic acid-binding proteins"/>
    <property type="match status" value="1"/>
</dbReference>
<keyword evidence="6" id="KW-0271">Exosome</keyword>
<keyword evidence="8" id="KW-0539">Nucleus</keyword>
<dbReference type="Proteomes" id="UP000244005">
    <property type="component" value="Unassembled WGS sequence"/>
</dbReference>
<dbReference type="InterPro" id="IPR041054">
    <property type="entry name" value="Rrp40_N_euk"/>
</dbReference>
<evidence type="ECO:0000313" key="12">
    <source>
        <dbReference type="EMBL" id="PTQ41590.1"/>
    </source>
</evidence>
<evidence type="ECO:0000256" key="7">
    <source>
        <dbReference type="ARBA" id="ARBA00022884"/>
    </source>
</evidence>
<evidence type="ECO:0000256" key="8">
    <source>
        <dbReference type="ARBA" id="ARBA00023242"/>
    </source>
</evidence>
<dbReference type="GO" id="GO:0071051">
    <property type="term" value="P:poly(A)-dependent snoRNA 3'-end processing"/>
    <property type="evidence" value="ECO:0000318"/>
    <property type="project" value="GO_Central"/>
</dbReference>
<evidence type="ECO:0000259" key="10">
    <source>
        <dbReference type="Pfam" id="PF15985"/>
    </source>
</evidence>
<dbReference type="GO" id="GO:0000956">
    <property type="term" value="P:nuclear-transcribed mRNA catabolic process"/>
    <property type="evidence" value="ECO:0000318"/>
    <property type="project" value="GO_Central"/>
</dbReference>
<dbReference type="GO" id="GO:0071038">
    <property type="term" value="P:TRAMP-dependent tRNA surveillance pathway"/>
    <property type="evidence" value="ECO:0000318"/>
    <property type="project" value="GO_Central"/>
</dbReference>
<reference evidence="13" key="1">
    <citation type="journal article" date="2017" name="Cell">
        <title>Insights into land plant evolution garnered from the Marchantia polymorpha genome.</title>
        <authorList>
            <person name="Bowman J.L."/>
            <person name="Kohchi T."/>
            <person name="Yamato K.T."/>
            <person name="Jenkins J."/>
            <person name="Shu S."/>
            <person name="Ishizaki K."/>
            <person name="Yamaoka S."/>
            <person name="Nishihama R."/>
            <person name="Nakamura Y."/>
            <person name="Berger F."/>
            <person name="Adam C."/>
            <person name="Aki S.S."/>
            <person name="Althoff F."/>
            <person name="Araki T."/>
            <person name="Arteaga-Vazquez M.A."/>
            <person name="Balasubrmanian S."/>
            <person name="Barry K."/>
            <person name="Bauer D."/>
            <person name="Boehm C.R."/>
            <person name="Briginshaw L."/>
            <person name="Caballero-Perez J."/>
            <person name="Catarino B."/>
            <person name="Chen F."/>
            <person name="Chiyoda S."/>
            <person name="Chovatia M."/>
            <person name="Davies K.M."/>
            <person name="Delmans M."/>
            <person name="Demura T."/>
            <person name="Dierschke T."/>
            <person name="Dolan L."/>
            <person name="Dorantes-Acosta A.E."/>
            <person name="Eklund D.M."/>
            <person name="Florent S.N."/>
            <person name="Flores-Sandoval E."/>
            <person name="Fujiyama A."/>
            <person name="Fukuzawa H."/>
            <person name="Galik B."/>
            <person name="Grimanelli D."/>
            <person name="Grimwood J."/>
            <person name="Grossniklaus U."/>
            <person name="Hamada T."/>
            <person name="Haseloff J."/>
            <person name="Hetherington A.J."/>
            <person name="Higo A."/>
            <person name="Hirakawa Y."/>
            <person name="Hundley H.N."/>
            <person name="Ikeda Y."/>
            <person name="Inoue K."/>
            <person name="Inoue S.I."/>
            <person name="Ishida S."/>
            <person name="Jia Q."/>
            <person name="Kakita M."/>
            <person name="Kanazawa T."/>
            <person name="Kawai Y."/>
            <person name="Kawashima T."/>
            <person name="Kennedy M."/>
            <person name="Kinose K."/>
            <person name="Kinoshita T."/>
            <person name="Kohara Y."/>
            <person name="Koide E."/>
            <person name="Komatsu K."/>
            <person name="Kopischke S."/>
            <person name="Kubo M."/>
            <person name="Kyozuka J."/>
            <person name="Lagercrantz U."/>
            <person name="Lin S.S."/>
            <person name="Lindquist E."/>
            <person name="Lipzen A.M."/>
            <person name="Lu C.W."/>
            <person name="De Luna E."/>
            <person name="Martienssen R.A."/>
            <person name="Minamino N."/>
            <person name="Mizutani M."/>
            <person name="Mizutani M."/>
            <person name="Mochizuki N."/>
            <person name="Monte I."/>
            <person name="Mosher R."/>
            <person name="Nagasaki H."/>
            <person name="Nakagami H."/>
            <person name="Naramoto S."/>
            <person name="Nishitani K."/>
            <person name="Ohtani M."/>
            <person name="Okamoto T."/>
            <person name="Okumura M."/>
            <person name="Phillips J."/>
            <person name="Pollak B."/>
            <person name="Reinders A."/>
            <person name="Rovekamp M."/>
            <person name="Sano R."/>
            <person name="Sawa S."/>
            <person name="Schmid M.W."/>
            <person name="Shirakawa M."/>
            <person name="Solano R."/>
            <person name="Spunde A."/>
            <person name="Suetsugu N."/>
            <person name="Sugano S."/>
            <person name="Sugiyama A."/>
            <person name="Sun R."/>
            <person name="Suzuki Y."/>
            <person name="Takenaka M."/>
            <person name="Takezawa D."/>
            <person name="Tomogane H."/>
            <person name="Tsuzuki M."/>
            <person name="Ueda T."/>
            <person name="Umeda M."/>
            <person name="Ward J.M."/>
            <person name="Watanabe Y."/>
            <person name="Yazaki K."/>
            <person name="Yokoyama R."/>
            <person name="Yoshitake Y."/>
            <person name="Yotsui I."/>
            <person name="Zachgo S."/>
            <person name="Schmutz J."/>
        </authorList>
    </citation>
    <scope>NUCLEOTIDE SEQUENCE [LARGE SCALE GENOMIC DNA]</scope>
    <source>
        <strain evidence="13">Tak-1</strain>
    </source>
</reference>
<dbReference type="PANTHER" id="PTHR21321">
    <property type="entry name" value="PNAS-3 RELATED"/>
    <property type="match status" value="1"/>
</dbReference>
<accession>A0A2R6X661</accession>
<feature type="domain" description="K Homology" evidence="10">
    <location>
        <begin position="161"/>
        <end position="209"/>
    </location>
</feature>
<dbReference type="GO" id="GO:0071035">
    <property type="term" value="P:nuclear polyadenylation-dependent rRNA catabolic process"/>
    <property type="evidence" value="ECO:0000318"/>
    <property type="project" value="GO_Central"/>
</dbReference>
<evidence type="ECO:0000256" key="4">
    <source>
        <dbReference type="ARBA" id="ARBA00022490"/>
    </source>
</evidence>
<evidence type="ECO:0000256" key="5">
    <source>
        <dbReference type="ARBA" id="ARBA00022552"/>
    </source>
</evidence>
<dbReference type="GO" id="GO:0000176">
    <property type="term" value="C:nuclear exosome (RNase complex)"/>
    <property type="evidence" value="ECO:0000318"/>
    <property type="project" value="GO_Central"/>
</dbReference>
<feature type="domain" description="Exosome complex exonuclease Rrp40 N-terminal" evidence="11">
    <location>
        <begin position="36"/>
        <end position="73"/>
    </location>
</feature>
<evidence type="ECO:0000256" key="1">
    <source>
        <dbReference type="ARBA" id="ARBA00004496"/>
    </source>
</evidence>
<keyword evidence="5" id="KW-0698">rRNA processing</keyword>
<evidence type="ECO:0000259" key="11">
    <source>
        <dbReference type="Pfam" id="PF18311"/>
    </source>
</evidence>
<dbReference type="FunFam" id="2.40.50.140:FF:000127">
    <property type="entry name" value="Exosome complex component RRP40"/>
    <property type="match status" value="1"/>
</dbReference>
<comment type="subcellular location">
    <subcellularLocation>
        <location evidence="1">Cytoplasm</location>
    </subcellularLocation>
    <subcellularLocation>
        <location evidence="2">Nucleus</location>
        <location evidence="2">Nucleolus</location>
    </subcellularLocation>
</comment>
<dbReference type="PANTHER" id="PTHR21321:SF1">
    <property type="entry name" value="EXOSOME COMPLEX COMPONENT RRP40"/>
    <property type="match status" value="1"/>
</dbReference>
<evidence type="ECO:0000256" key="9">
    <source>
        <dbReference type="ARBA" id="ARBA00030615"/>
    </source>
</evidence>
<dbReference type="InterPro" id="IPR012340">
    <property type="entry name" value="NA-bd_OB-fold"/>
</dbReference>
<dbReference type="InterPro" id="IPR037319">
    <property type="entry name" value="Rrp40_S1"/>
</dbReference>
<protein>
    <recommendedName>
        <fullName evidence="9">Ribosomal RNA-processing protein 40</fullName>
    </recommendedName>
</protein>
<keyword evidence="7" id="KW-0694">RNA-binding</keyword>
<organism evidence="12 13">
    <name type="scientific">Marchantia polymorpha</name>
    <name type="common">Common liverwort</name>
    <name type="synonym">Marchantia aquatica</name>
    <dbReference type="NCBI Taxonomy" id="3197"/>
    <lineage>
        <taxon>Eukaryota</taxon>
        <taxon>Viridiplantae</taxon>
        <taxon>Streptophyta</taxon>
        <taxon>Embryophyta</taxon>
        <taxon>Marchantiophyta</taxon>
        <taxon>Marchantiopsida</taxon>
        <taxon>Marchantiidae</taxon>
        <taxon>Marchantiales</taxon>
        <taxon>Marchantiaceae</taxon>
        <taxon>Marchantia</taxon>
    </lineage>
</organism>
<keyword evidence="13" id="KW-1185">Reference proteome</keyword>
<dbReference type="Gene3D" id="2.40.50.100">
    <property type="match status" value="1"/>
</dbReference>
<dbReference type="Pfam" id="PF21262">
    <property type="entry name" value="RRP40_S1"/>
    <property type="match status" value="1"/>
</dbReference>
<evidence type="ECO:0000313" key="13">
    <source>
        <dbReference type="Proteomes" id="UP000244005"/>
    </source>
</evidence>
<dbReference type="GO" id="GO:0000177">
    <property type="term" value="C:cytoplasmic exosome (RNase complex)"/>
    <property type="evidence" value="ECO:0000318"/>
    <property type="project" value="GO_Central"/>
</dbReference>
<dbReference type="CDD" id="cd22526">
    <property type="entry name" value="KH-I_Rrp40"/>
    <property type="match status" value="1"/>
</dbReference>
<dbReference type="InterPro" id="IPR004088">
    <property type="entry name" value="KH_dom_type_1"/>
</dbReference>
<dbReference type="GO" id="GO:0034475">
    <property type="term" value="P:U4 snRNA 3'-end processing"/>
    <property type="evidence" value="ECO:0000318"/>
    <property type="project" value="GO_Central"/>
</dbReference>
<dbReference type="CDD" id="cd05790">
    <property type="entry name" value="S1_Rrp40"/>
    <property type="match status" value="1"/>
</dbReference>
<proteinExistence type="inferred from homology"/>